<protein>
    <recommendedName>
        <fullName evidence="5">TNase-like domain-containing protein</fullName>
    </recommendedName>
</protein>
<dbReference type="AlphaFoldDB" id="A0A2M6XCJ9"/>
<dbReference type="Gene3D" id="2.40.50.90">
    <property type="match status" value="1"/>
</dbReference>
<dbReference type="PROSITE" id="PS50830">
    <property type="entry name" value="TNASE_3"/>
    <property type="match status" value="1"/>
</dbReference>
<proteinExistence type="predicted"/>
<keyword evidence="1" id="KW-0540">Nuclease</keyword>
<keyword evidence="4" id="KW-0812">Transmembrane</keyword>
<evidence type="ECO:0000256" key="4">
    <source>
        <dbReference type="SAM" id="Phobius"/>
    </source>
</evidence>
<dbReference type="GO" id="GO:0016787">
    <property type="term" value="F:hydrolase activity"/>
    <property type="evidence" value="ECO:0007669"/>
    <property type="project" value="UniProtKB-KW"/>
</dbReference>
<keyword evidence="4" id="KW-0472">Membrane</keyword>
<dbReference type="Proteomes" id="UP000228996">
    <property type="component" value="Unassembled WGS sequence"/>
</dbReference>
<dbReference type="PANTHER" id="PTHR12302">
    <property type="entry name" value="EBNA2 BINDING PROTEIN P100"/>
    <property type="match status" value="1"/>
</dbReference>
<dbReference type="PANTHER" id="PTHR12302:SF3">
    <property type="entry name" value="SERINE_THREONINE-PROTEIN KINASE 31"/>
    <property type="match status" value="1"/>
</dbReference>
<keyword evidence="4" id="KW-1133">Transmembrane helix</keyword>
<name>A0A2M6XCJ9_9BACT</name>
<evidence type="ECO:0000259" key="5">
    <source>
        <dbReference type="PROSITE" id="PS50830"/>
    </source>
</evidence>
<dbReference type="GO" id="GO:0004519">
    <property type="term" value="F:endonuclease activity"/>
    <property type="evidence" value="ECO:0007669"/>
    <property type="project" value="UniProtKB-KW"/>
</dbReference>
<keyword evidence="2" id="KW-0255">Endonuclease</keyword>
<comment type="caution">
    <text evidence="6">The sequence shown here is derived from an EMBL/GenBank/DDBJ whole genome shotgun (WGS) entry which is preliminary data.</text>
</comment>
<dbReference type="SMART" id="SM00318">
    <property type="entry name" value="SNc"/>
    <property type="match status" value="1"/>
</dbReference>
<feature type="domain" description="TNase-like" evidence="5">
    <location>
        <begin position="110"/>
        <end position="245"/>
    </location>
</feature>
<accession>A0A2M6XCJ9</accession>
<dbReference type="SUPFAM" id="SSF50199">
    <property type="entry name" value="Staphylococcal nuclease"/>
    <property type="match status" value="1"/>
</dbReference>
<sequence length="321" mass="35111">MKKLGKILLIFFVAILSLVFFPIAIGIGVGFLVHKRTTGPRLKYFLLTVIALLTLFFGSAWVEALNSPTKPESASPTPVVEGIKTELNPTLILTAVPTGIPSSTPIPVSDRQEARVTRVIDGDTIDVLFNGKTERIRFIGINTPETVDPRKPVECFGKEAYRVTNENLMGQMVLLESDSSQTNRDKYNRLLRYVWKDNGTVDFGKVLIATGYAYEYTYDVPYKYQKEYKQAQKEAEEGKKGLWADDACPTSTPTTSISTGAGNAPAQLGNSGSYTCDCGKSCTEISSCAEAQYLLNVCGCKQRDADKDGIACDGAPLKCQN</sequence>
<organism evidence="6 7">
    <name type="scientific">Candidatus Shapirobacteria bacterium CG08_land_8_20_14_0_20_39_18</name>
    <dbReference type="NCBI Taxonomy" id="1974883"/>
    <lineage>
        <taxon>Bacteria</taxon>
        <taxon>Candidatus Shapironibacteriota</taxon>
    </lineage>
</organism>
<evidence type="ECO:0000256" key="1">
    <source>
        <dbReference type="ARBA" id="ARBA00022722"/>
    </source>
</evidence>
<dbReference type="InterPro" id="IPR016071">
    <property type="entry name" value="Staphylococal_nuclease_OB-fold"/>
</dbReference>
<reference evidence="7" key="1">
    <citation type="submission" date="2017-09" db="EMBL/GenBank/DDBJ databases">
        <title>Depth-based differentiation of microbial function through sediment-hosted aquifers and enrichment of novel symbionts in the deep terrestrial subsurface.</title>
        <authorList>
            <person name="Probst A.J."/>
            <person name="Ladd B."/>
            <person name="Jarett J.K."/>
            <person name="Geller-Mcgrath D.E."/>
            <person name="Sieber C.M.K."/>
            <person name="Emerson J.B."/>
            <person name="Anantharaman K."/>
            <person name="Thomas B.C."/>
            <person name="Malmstrom R."/>
            <person name="Stieglmeier M."/>
            <person name="Klingl A."/>
            <person name="Woyke T."/>
            <person name="Ryan C.M."/>
            <person name="Banfield J.F."/>
        </authorList>
    </citation>
    <scope>NUCLEOTIDE SEQUENCE [LARGE SCALE GENOMIC DNA]</scope>
</reference>
<dbReference type="EMBL" id="PEYO01000017">
    <property type="protein sequence ID" value="PIU03405.1"/>
    <property type="molecule type" value="Genomic_DNA"/>
</dbReference>
<dbReference type="Pfam" id="PF00565">
    <property type="entry name" value="SNase"/>
    <property type="match status" value="1"/>
</dbReference>
<keyword evidence="3" id="KW-0378">Hydrolase</keyword>
<evidence type="ECO:0000313" key="7">
    <source>
        <dbReference type="Proteomes" id="UP000228996"/>
    </source>
</evidence>
<feature type="transmembrane region" description="Helical" evidence="4">
    <location>
        <begin position="44"/>
        <end position="62"/>
    </location>
</feature>
<gene>
    <name evidence="6" type="ORF">COT44_03100</name>
</gene>
<feature type="transmembrane region" description="Helical" evidence="4">
    <location>
        <begin position="6"/>
        <end position="32"/>
    </location>
</feature>
<evidence type="ECO:0000313" key="6">
    <source>
        <dbReference type="EMBL" id="PIU03405.1"/>
    </source>
</evidence>
<evidence type="ECO:0000256" key="3">
    <source>
        <dbReference type="ARBA" id="ARBA00022801"/>
    </source>
</evidence>
<dbReference type="InterPro" id="IPR035437">
    <property type="entry name" value="SNase_OB-fold_sf"/>
</dbReference>
<evidence type="ECO:0000256" key="2">
    <source>
        <dbReference type="ARBA" id="ARBA00022759"/>
    </source>
</evidence>